<organism evidence="1 2">
    <name type="scientific">Chromobacterium fluminis</name>
    <dbReference type="NCBI Taxonomy" id="3044269"/>
    <lineage>
        <taxon>Bacteria</taxon>
        <taxon>Pseudomonadati</taxon>
        <taxon>Pseudomonadota</taxon>
        <taxon>Betaproteobacteria</taxon>
        <taxon>Neisseriales</taxon>
        <taxon>Chromobacteriaceae</taxon>
        <taxon>Chromobacterium</taxon>
    </lineage>
</organism>
<sequence length="556" mass="59199">MPEFKKIANGAELCMLEHRGMLYIDGNAHRVSDLSLVPGAPTPQRGCAMGAPVSVYAASLVTPRVYHHGYMQAGVDFYTSDWDAINAGSSLFAARYLDAGDDLLLEGYYGAAGNAQQLFRYDPVTLAIKGSIGLTYTNGGGAFFMGALKNGRYLFRYLNNSETMSGMFFDFVNAGGRNLAGLFPGTSNNNPVTTVGVLGISNSNFFYHQVSRSNYQDTVSIYRVDLATSAAGLLATLKMPGAGGSPGGGAPGQGCSLTWPSLAWRSGADELTSYYLVKSADSTALCSITLTEVETVTPKTVAAAPAIDWTANDGRPAWYSGTMRLGMATRCIRISHNDGNAYLLCAVYERKAAAVSEPGAYMLYLFRIDSRDKLTYLNKLAPSARPRGILTADDSGQRWAVIYDNGVELWSVQAGGALLKSPMYAIDRTAPGGDLAFDSAGRLWYLECANNPILPPQGQPVLSYIPPLGDAHQIVISFPQPSYAFDGAPIQTALNVEVYDASGRRIAVPVTLKVTSPALQFAGGEAQTQVTSREDQPLAVPVAIVAPGRVTVMGSA</sequence>
<keyword evidence="2" id="KW-1185">Reference proteome</keyword>
<gene>
    <name evidence="1" type="ORF">HA052_22920</name>
</gene>
<protein>
    <submittedName>
        <fullName evidence="1">Uncharacterized protein</fullName>
    </submittedName>
</protein>
<dbReference type="SUPFAM" id="SSF101898">
    <property type="entry name" value="NHL repeat"/>
    <property type="match status" value="1"/>
</dbReference>
<dbReference type="RefSeq" id="WP_166453753.1">
    <property type="nucleotide sequence ID" value="NZ_JAAOMA010000048.1"/>
</dbReference>
<evidence type="ECO:0000313" key="2">
    <source>
        <dbReference type="Proteomes" id="UP001515641"/>
    </source>
</evidence>
<evidence type="ECO:0000313" key="1">
    <source>
        <dbReference type="EMBL" id="NHR08047.1"/>
    </source>
</evidence>
<reference evidence="1 2" key="1">
    <citation type="submission" date="2020-03" db="EMBL/GenBank/DDBJ databases">
        <title>Draft genome sequence of environmentally isolated cultures.</title>
        <authorList>
            <person name="Wilson H.S."/>
            <person name="De Leon M.E."/>
        </authorList>
    </citation>
    <scope>NUCLEOTIDE SEQUENCE [LARGE SCALE GENOMIC DNA]</scope>
    <source>
        <strain evidence="1 2">HSC-31F16</strain>
    </source>
</reference>
<dbReference type="EMBL" id="JAAOMA010000048">
    <property type="protein sequence ID" value="NHR08047.1"/>
    <property type="molecule type" value="Genomic_DNA"/>
</dbReference>
<proteinExistence type="predicted"/>
<name>A0ABX0L899_9NEIS</name>
<dbReference type="Proteomes" id="UP001515641">
    <property type="component" value="Unassembled WGS sequence"/>
</dbReference>
<comment type="caution">
    <text evidence="1">The sequence shown here is derived from an EMBL/GenBank/DDBJ whole genome shotgun (WGS) entry which is preliminary data.</text>
</comment>
<accession>A0ABX0L899</accession>